<proteinExistence type="predicted"/>
<name>A0A379IEI7_PSEFL</name>
<keyword evidence="2" id="KW-0288">FMN</keyword>
<keyword evidence="4" id="KW-0560">Oxidoreductase</keyword>
<dbReference type="GO" id="GO:0005829">
    <property type="term" value="C:cytosol"/>
    <property type="evidence" value="ECO:0007669"/>
    <property type="project" value="TreeGrafter"/>
</dbReference>
<dbReference type="Proteomes" id="UP000255125">
    <property type="component" value="Unassembled WGS sequence"/>
</dbReference>
<dbReference type="EC" id="1.7.-.-" evidence="4"/>
<reference evidence="4 5" key="1">
    <citation type="submission" date="2018-06" db="EMBL/GenBank/DDBJ databases">
        <authorList>
            <consortium name="Pathogen Informatics"/>
            <person name="Doyle S."/>
        </authorList>
    </citation>
    <scope>NUCLEOTIDE SEQUENCE [LARGE SCALE GENOMIC DNA]</scope>
    <source>
        <strain evidence="4 5">NCTC10392</strain>
    </source>
</reference>
<dbReference type="InterPro" id="IPR005025">
    <property type="entry name" value="FMN_Rdtase-like_dom"/>
</dbReference>
<dbReference type="Pfam" id="PF03358">
    <property type="entry name" value="FMN_red"/>
    <property type="match status" value="1"/>
</dbReference>
<evidence type="ECO:0000256" key="2">
    <source>
        <dbReference type="ARBA" id="ARBA00022643"/>
    </source>
</evidence>
<feature type="domain" description="NADPH-dependent FMN reductase-like" evidence="3">
    <location>
        <begin position="6"/>
        <end position="150"/>
    </location>
</feature>
<accession>A0A379IEI7</accession>
<dbReference type="GO" id="GO:0050446">
    <property type="term" value="F:azobenzene reductase (NADP+) activity"/>
    <property type="evidence" value="ECO:0007669"/>
    <property type="project" value="UniProtKB-EC"/>
</dbReference>
<comment type="cofactor">
    <cofactor evidence="1">
        <name>FMN</name>
        <dbReference type="ChEBI" id="CHEBI:58210"/>
    </cofactor>
</comment>
<dbReference type="InterPro" id="IPR029039">
    <property type="entry name" value="Flavoprotein-like_sf"/>
</dbReference>
<dbReference type="EMBL" id="UGUS01000002">
    <property type="protein sequence ID" value="SUD31198.1"/>
    <property type="molecule type" value="Genomic_DNA"/>
</dbReference>
<evidence type="ECO:0000313" key="4">
    <source>
        <dbReference type="EMBL" id="SUD31198.1"/>
    </source>
</evidence>
<dbReference type="EC" id="1.7.1.6" evidence="4"/>
<evidence type="ECO:0000313" key="5">
    <source>
        <dbReference type="Proteomes" id="UP000255125"/>
    </source>
</evidence>
<keyword evidence="2" id="KW-0285">Flavoprotein</keyword>
<organism evidence="4 5">
    <name type="scientific">Pseudomonas fluorescens</name>
    <dbReference type="NCBI Taxonomy" id="294"/>
    <lineage>
        <taxon>Bacteria</taxon>
        <taxon>Pseudomonadati</taxon>
        <taxon>Pseudomonadota</taxon>
        <taxon>Gammaproteobacteria</taxon>
        <taxon>Pseudomonadales</taxon>
        <taxon>Pseudomonadaceae</taxon>
        <taxon>Pseudomonas</taxon>
    </lineage>
</organism>
<dbReference type="AlphaFoldDB" id="A0A379IEI7"/>
<sequence length="185" mass="19688">MSKVYTIAVLVGSLRKESINRKVAQALAQLAPANLKLSIVEIGELALYNEDLDSATAPAAYTTFRQQVAAADGVLFVTPEYNRSVPAALKNAIDVGSRPYGQSVWSGKPGAVISVSPGAIGGFGANHHLRQSLVFLDVLCMQQPEAYLGGAGSVFDESGKLSEKTKLFLQAFIDAYGRWVAKQKG</sequence>
<dbReference type="PANTHER" id="PTHR30543">
    <property type="entry name" value="CHROMATE REDUCTASE"/>
    <property type="match status" value="1"/>
</dbReference>
<dbReference type="GO" id="GO:0010181">
    <property type="term" value="F:FMN binding"/>
    <property type="evidence" value="ECO:0007669"/>
    <property type="project" value="TreeGrafter"/>
</dbReference>
<dbReference type="SUPFAM" id="SSF52218">
    <property type="entry name" value="Flavoproteins"/>
    <property type="match status" value="1"/>
</dbReference>
<protein>
    <submittedName>
        <fullName evidence="4">NADPH-dependent FMN reductase</fullName>
        <ecNumber evidence="4">1.7.-.-</ecNumber>
        <ecNumber evidence="4">1.7.1.6</ecNumber>
    </submittedName>
</protein>
<gene>
    <name evidence="4" type="primary">azr</name>
    <name evidence="4" type="ORF">NCTC10392_03126</name>
</gene>
<dbReference type="KEGG" id="pfn:HZ99_04320"/>
<dbReference type="Gene3D" id="3.40.50.360">
    <property type="match status" value="1"/>
</dbReference>
<evidence type="ECO:0000259" key="3">
    <source>
        <dbReference type="Pfam" id="PF03358"/>
    </source>
</evidence>
<dbReference type="GO" id="GO:0016655">
    <property type="term" value="F:oxidoreductase activity, acting on NAD(P)H, quinone or similar compound as acceptor"/>
    <property type="evidence" value="ECO:0007669"/>
    <property type="project" value="UniProtKB-ARBA"/>
</dbReference>
<dbReference type="RefSeq" id="WP_038441531.1">
    <property type="nucleotide sequence ID" value="NZ_CP008896.1"/>
</dbReference>
<evidence type="ECO:0000256" key="1">
    <source>
        <dbReference type="ARBA" id="ARBA00001917"/>
    </source>
</evidence>
<dbReference type="PANTHER" id="PTHR30543:SF21">
    <property type="entry name" value="NAD(P)H-DEPENDENT FMN REDUCTASE LOT6"/>
    <property type="match status" value="1"/>
</dbReference>
<dbReference type="OrthoDB" id="9812295at2"/>
<dbReference type="InterPro" id="IPR050712">
    <property type="entry name" value="NAD(P)H-dep_reductase"/>
</dbReference>